<keyword evidence="2" id="KW-1185">Reference proteome</keyword>
<dbReference type="OrthoDB" id="505233at2"/>
<dbReference type="InterPro" id="IPR029058">
    <property type="entry name" value="AB_hydrolase_fold"/>
</dbReference>
<name>A0A4Y9SPX9_9BURK</name>
<evidence type="ECO:0000313" key="1">
    <source>
        <dbReference type="EMBL" id="TFW27294.1"/>
    </source>
</evidence>
<protein>
    <submittedName>
        <fullName evidence="1">PHA-depolymerase-like protein</fullName>
    </submittedName>
</protein>
<comment type="caution">
    <text evidence="1">The sequence shown here is derived from an EMBL/GenBank/DDBJ whole genome shotgun (WGS) entry which is preliminary data.</text>
</comment>
<reference evidence="1 2" key="1">
    <citation type="submission" date="2019-03" db="EMBL/GenBank/DDBJ databases">
        <title>Draft Genome Sequence of Duganella callidus sp. nov., a Novel Duganella Species Isolated from Cultivated Soil.</title>
        <authorList>
            <person name="Raths R."/>
            <person name="Peta V."/>
            <person name="Bucking H."/>
        </authorList>
    </citation>
    <scope>NUCLEOTIDE SEQUENCE [LARGE SCALE GENOMIC DNA]</scope>
    <source>
        <strain evidence="1 2">DN04</strain>
    </source>
</reference>
<accession>A0A4Y9SPX9</accession>
<dbReference type="PANTHER" id="PTHR42972:SF8">
    <property type="entry name" value="POLYHYDROXYBUTYRATE DEPOLYMERASE"/>
    <property type="match status" value="1"/>
</dbReference>
<dbReference type="SUPFAM" id="SSF53474">
    <property type="entry name" value="alpha/beta-Hydrolases"/>
    <property type="match status" value="1"/>
</dbReference>
<dbReference type="Gene3D" id="3.40.50.1820">
    <property type="entry name" value="alpha/beta hydrolase"/>
    <property type="match status" value="1"/>
</dbReference>
<dbReference type="AlphaFoldDB" id="A0A4Y9SPX9"/>
<dbReference type="PANTHER" id="PTHR42972">
    <property type="entry name" value="TOL-PAL SYSTEM PROTEIN TOLB"/>
    <property type="match status" value="1"/>
</dbReference>
<gene>
    <name evidence="1" type="ORF">E4L98_07225</name>
</gene>
<dbReference type="Proteomes" id="UP000297729">
    <property type="component" value="Unassembled WGS sequence"/>
</dbReference>
<dbReference type="EMBL" id="SPVG01000072">
    <property type="protein sequence ID" value="TFW27294.1"/>
    <property type="molecule type" value="Genomic_DNA"/>
</dbReference>
<sequence length="303" mass="33214">MAVQFEVAYSRTVIGAGIIAGGPYFCSQGSVFTATTLCSCTNDFFSCRVRPGGTHVQDLIAITDWFASSQTIDPTAALAGHRVWMFSGSADSVVPQPVMDDLLDYYSHYVNPSRILYKRDISVEHAMPTDSYGNSCLTLGTPYINNCGYDAAGEMLNWIYGPLAARSGTAGGRLLSFDQTEFISVPLWHGMANIGYLYVPAACESGGCRVHVAFHGCLQAPENIGTTFVRQTGYNLWADSNRLLILYPQAASTFTNPNACWDWFAYDDTRYAQKSGRQMAAVKRMVDRLTSADNLRCQPGRCT</sequence>
<evidence type="ECO:0000313" key="2">
    <source>
        <dbReference type="Proteomes" id="UP000297729"/>
    </source>
</evidence>
<proteinExistence type="predicted"/>
<organism evidence="1 2">
    <name type="scientific">Duganella callida</name>
    <dbReference type="NCBI Taxonomy" id="2561932"/>
    <lineage>
        <taxon>Bacteria</taxon>
        <taxon>Pseudomonadati</taxon>
        <taxon>Pseudomonadota</taxon>
        <taxon>Betaproteobacteria</taxon>
        <taxon>Burkholderiales</taxon>
        <taxon>Oxalobacteraceae</taxon>
        <taxon>Telluria group</taxon>
        <taxon>Duganella</taxon>
    </lineage>
</organism>